<evidence type="ECO:0000259" key="8">
    <source>
        <dbReference type="Pfam" id="PF00535"/>
    </source>
</evidence>
<evidence type="ECO:0000313" key="9">
    <source>
        <dbReference type="EMBL" id="HFK97635.1"/>
    </source>
</evidence>
<dbReference type="EMBL" id="DSTK01000031">
    <property type="protein sequence ID" value="HFK97635.1"/>
    <property type="molecule type" value="Genomic_DNA"/>
</dbReference>
<feature type="domain" description="Glycosyltransferase 2-like" evidence="8">
    <location>
        <begin position="9"/>
        <end position="170"/>
    </location>
</feature>
<keyword evidence="7" id="KW-0472">Membrane</keyword>
<proteinExistence type="predicted"/>
<organism evidence="9">
    <name type="scientific">Desulfacinum infernum</name>
    <dbReference type="NCBI Taxonomy" id="35837"/>
    <lineage>
        <taxon>Bacteria</taxon>
        <taxon>Pseudomonadati</taxon>
        <taxon>Thermodesulfobacteriota</taxon>
        <taxon>Syntrophobacteria</taxon>
        <taxon>Syntrophobacterales</taxon>
        <taxon>Syntrophobacteraceae</taxon>
        <taxon>Desulfacinum</taxon>
    </lineage>
</organism>
<dbReference type="GO" id="GO:0005886">
    <property type="term" value="C:plasma membrane"/>
    <property type="evidence" value="ECO:0007669"/>
    <property type="project" value="TreeGrafter"/>
</dbReference>
<evidence type="ECO:0000256" key="6">
    <source>
        <dbReference type="ARBA" id="ARBA00022989"/>
    </source>
</evidence>
<dbReference type="CDD" id="cd04187">
    <property type="entry name" value="DPM1_like_bac"/>
    <property type="match status" value="1"/>
</dbReference>
<dbReference type="PANTHER" id="PTHR48090">
    <property type="entry name" value="UNDECAPRENYL-PHOSPHATE 4-DEOXY-4-FORMAMIDO-L-ARABINOSE TRANSFERASE-RELATED"/>
    <property type="match status" value="1"/>
</dbReference>
<keyword evidence="3 9" id="KW-0808">Transferase</keyword>
<dbReference type="InterPro" id="IPR050256">
    <property type="entry name" value="Glycosyltransferase_2"/>
</dbReference>
<dbReference type="Pfam" id="PF00535">
    <property type="entry name" value="Glycos_transf_2"/>
    <property type="match status" value="1"/>
</dbReference>
<evidence type="ECO:0000256" key="5">
    <source>
        <dbReference type="ARBA" id="ARBA00022985"/>
    </source>
</evidence>
<keyword evidence="2" id="KW-0328">Glycosyltransferase</keyword>
<evidence type="ECO:0000256" key="7">
    <source>
        <dbReference type="ARBA" id="ARBA00023136"/>
    </source>
</evidence>
<keyword evidence="5" id="KW-0448">Lipopolysaccharide biosynthesis</keyword>
<keyword evidence="1" id="KW-1003">Cell membrane</keyword>
<dbReference type="GO" id="GO:0009103">
    <property type="term" value="P:lipopolysaccharide biosynthetic process"/>
    <property type="evidence" value="ECO:0007669"/>
    <property type="project" value="UniProtKB-KW"/>
</dbReference>
<dbReference type="PANTHER" id="PTHR48090:SF3">
    <property type="entry name" value="UNDECAPRENYL-PHOSPHATE 4-DEOXY-4-FORMAMIDO-L-ARABINOSE TRANSFERASE"/>
    <property type="match status" value="1"/>
</dbReference>
<comment type="caution">
    <text evidence="9">The sequence shown here is derived from an EMBL/GenBank/DDBJ whole genome shotgun (WGS) entry which is preliminary data.</text>
</comment>
<protein>
    <submittedName>
        <fullName evidence="9">Glycosyltransferase</fullName>
    </submittedName>
</protein>
<dbReference type="GO" id="GO:0099621">
    <property type="term" value="F:undecaprenyl-phosphate 4-deoxy-4-formamido-L-arabinose transferase activity"/>
    <property type="evidence" value="ECO:0007669"/>
    <property type="project" value="TreeGrafter"/>
</dbReference>
<keyword evidence="4" id="KW-0812">Transmembrane</keyword>
<sequence length="261" mass="29576">MDAQAPEVSVVIPVYNEQDNVEALAEEVERALESSGLTWECLWVDDGSTDATAEKLRRIAVGDPRSRHRFLRFEKNAGQSAALWAGFRHARGVLIATLDGDGQNDPADLPRLVAMVRSGEHDMVNGYRAERRDALVRRVASRIANAFRNWVTGKTVRDVGCSTRVFRRECVAHLPPFKGLHRFLPTLVVLYGYRITETPVRHRPRRAGVTKYGIHNRLWVGLLDSFGVWWLKKRAFRYRIAEIFPRQEGSFGDPKRGGRGA</sequence>
<dbReference type="InterPro" id="IPR029044">
    <property type="entry name" value="Nucleotide-diphossugar_trans"/>
</dbReference>
<dbReference type="InterPro" id="IPR001173">
    <property type="entry name" value="Glyco_trans_2-like"/>
</dbReference>
<evidence type="ECO:0000256" key="3">
    <source>
        <dbReference type="ARBA" id="ARBA00022679"/>
    </source>
</evidence>
<dbReference type="AlphaFoldDB" id="A0A832A1V0"/>
<gene>
    <name evidence="9" type="ORF">ENS06_10000</name>
</gene>
<dbReference type="Gene3D" id="3.90.550.10">
    <property type="entry name" value="Spore Coat Polysaccharide Biosynthesis Protein SpsA, Chain A"/>
    <property type="match status" value="1"/>
</dbReference>
<accession>A0A832A1V0</accession>
<evidence type="ECO:0000256" key="2">
    <source>
        <dbReference type="ARBA" id="ARBA00022676"/>
    </source>
</evidence>
<evidence type="ECO:0000256" key="1">
    <source>
        <dbReference type="ARBA" id="ARBA00022475"/>
    </source>
</evidence>
<evidence type="ECO:0000256" key="4">
    <source>
        <dbReference type="ARBA" id="ARBA00022692"/>
    </source>
</evidence>
<reference evidence="9" key="1">
    <citation type="journal article" date="2020" name="mSystems">
        <title>Genome- and Community-Level Interaction Insights into Carbon Utilization and Element Cycling Functions of Hydrothermarchaeota in Hydrothermal Sediment.</title>
        <authorList>
            <person name="Zhou Z."/>
            <person name="Liu Y."/>
            <person name="Xu W."/>
            <person name="Pan J."/>
            <person name="Luo Z.H."/>
            <person name="Li M."/>
        </authorList>
    </citation>
    <scope>NUCLEOTIDE SEQUENCE [LARGE SCALE GENOMIC DNA]</scope>
    <source>
        <strain evidence="9">SpSt-456</strain>
    </source>
</reference>
<dbReference type="SUPFAM" id="SSF53448">
    <property type="entry name" value="Nucleotide-diphospho-sugar transferases"/>
    <property type="match status" value="1"/>
</dbReference>
<keyword evidence="6" id="KW-1133">Transmembrane helix</keyword>
<name>A0A832A1V0_9BACT</name>